<dbReference type="EnsemblProtists" id="EOD25211">
    <property type="protein sequence ID" value="EOD25211"/>
    <property type="gene ID" value="EMIHUDRAFT_206386"/>
</dbReference>
<dbReference type="HOGENOM" id="CLU_961175_0_0_1"/>
<dbReference type="KEGG" id="ehx:EMIHUDRAFT_206386"/>
<organism evidence="1 2">
    <name type="scientific">Emiliania huxleyi (strain CCMP1516)</name>
    <dbReference type="NCBI Taxonomy" id="280463"/>
    <lineage>
        <taxon>Eukaryota</taxon>
        <taxon>Haptista</taxon>
        <taxon>Haptophyta</taxon>
        <taxon>Prymnesiophyceae</taxon>
        <taxon>Isochrysidales</taxon>
        <taxon>Noelaerhabdaceae</taxon>
        <taxon>Emiliania</taxon>
    </lineage>
</organism>
<dbReference type="PaxDb" id="2903-EOD25211"/>
<evidence type="ECO:0008006" key="3">
    <source>
        <dbReference type="Google" id="ProtNLM"/>
    </source>
</evidence>
<accession>A0A0D3JNX6</accession>
<dbReference type="GeneID" id="17270757"/>
<reference evidence="2" key="1">
    <citation type="journal article" date="2013" name="Nature">
        <title>Pan genome of the phytoplankton Emiliania underpins its global distribution.</title>
        <authorList>
            <person name="Read B.A."/>
            <person name="Kegel J."/>
            <person name="Klute M.J."/>
            <person name="Kuo A."/>
            <person name="Lefebvre S.C."/>
            <person name="Maumus F."/>
            <person name="Mayer C."/>
            <person name="Miller J."/>
            <person name="Monier A."/>
            <person name="Salamov A."/>
            <person name="Young J."/>
            <person name="Aguilar M."/>
            <person name="Claverie J.M."/>
            <person name="Frickenhaus S."/>
            <person name="Gonzalez K."/>
            <person name="Herman E.K."/>
            <person name="Lin Y.C."/>
            <person name="Napier J."/>
            <person name="Ogata H."/>
            <person name="Sarno A.F."/>
            <person name="Shmutz J."/>
            <person name="Schroeder D."/>
            <person name="de Vargas C."/>
            <person name="Verret F."/>
            <person name="von Dassow P."/>
            <person name="Valentin K."/>
            <person name="Van de Peer Y."/>
            <person name="Wheeler G."/>
            <person name="Dacks J.B."/>
            <person name="Delwiche C.F."/>
            <person name="Dyhrman S.T."/>
            <person name="Glockner G."/>
            <person name="John U."/>
            <person name="Richards T."/>
            <person name="Worden A.Z."/>
            <person name="Zhang X."/>
            <person name="Grigoriev I.V."/>
            <person name="Allen A.E."/>
            <person name="Bidle K."/>
            <person name="Borodovsky M."/>
            <person name="Bowler C."/>
            <person name="Brownlee C."/>
            <person name="Cock J.M."/>
            <person name="Elias M."/>
            <person name="Gladyshev V.N."/>
            <person name="Groth M."/>
            <person name="Guda C."/>
            <person name="Hadaegh A."/>
            <person name="Iglesias-Rodriguez M.D."/>
            <person name="Jenkins J."/>
            <person name="Jones B.M."/>
            <person name="Lawson T."/>
            <person name="Leese F."/>
            <person name="Lindquist E."/>
            <person name="Lobanov A."/>
            <person name="Lomsadze A."/>
            <person name="Malik S.B."/>
            <person name="Marsh M.E."/>
            <person name="Mackinder L."/>
            <person name="Mock T."/>
            <person name="Mueller-Roeber B."/>
            <person name="Pagarete A."/>
            <person name="Parker M."/>
            <person name="Probert I."/>
            <person name="Quesneville H."/>
            <person name="Raines C."/>
            <person name="Rensing S.A."/>
            <person name="Riano-Pachon D.M."/>
            <person name="Richier S."/>
            <person name="Rokitta S."/>
            <person name="Shiraiwa Y."/>
            <person name="Soanes D.M."/>
            <person name="van der Giezen M."/>
            <person name="Wahlund T.M."/>
            <person name="Williams B."/>
            <person name="Wilson W."/>
            <person name="Wolfe G."/>
            <person name="Wurch L.L."/>
        </authorList>
    </citation>
    <scope>NUCLEOTIDE SEQUENCE</scope>
</reference>
<keyword evidence="2" id="KW-1185">Reference proteome</keyword>
<evidence type="ECO:0000313" key="1">
    <source>
        <dbReference type="EnsemblProtists" id="EOD25211"/>
    </source>
</evidence>
<proteinExistence type="predicted"/>
<name>A0A0D3JNX6_EMIH1</name>
<dbReference type="Proteomes" id="UP000013827">
    <property type="component" value="Unassembled WGS sequence"/>
</dbReference>
<sequence length="349" mass="36238">MALAVLRMMPPTLTCFLRAMSLRLQRGAIDPATAGGSPMHSTSSLRRQRDLLRASLWSTLQATDDGLLDDTLGVLEAECAPSGGGAGGERAAAAMRLFAVLAAHSLHPNQLRRLLALHTATGEGALLHALTQAISRTASEPLGTPRRFFAFNGVHPPAPQPPLQGECFGRDAFVIWFWLRLDSVCSFLATAGHGVEVSLRGGLLTVVAMSPKGGAASAQVPAPLSAGEWHWALRQRFVFPAPTKDLRHWSVGGPLPPGVTAHESTCAPLSGAQLAELLLLPAAAAGSAAVSGACAALSASRARSLEEASATAAGALRLFRLCVCGSECEARQASDEGPVGEENGKGILL</sequence>
<protein>
    <recommendedName>
        <fullName evidence="3">TLDc domain-containing protein</fullName>
    </recommendedName>
</protein>
<dbReference type="RefSeq" id="XP_005777640.1">
    <property type="nucleotide sequence ID" value="XM_005777583.1"/>
</dbReference>
<dbReference type="AlphaFoldDB" id="A0A0D3JNX6"/>
<reference evidence="1" key="2">
    <citation type="submission" date="2024-10" db="UniProtKB">
        <authorList>
            <consortium name="EnsemblProtists"/>
        </authorList>
    </citation>
    <scope>IDENTIFICATION</scope>
</reference>
<evidence type="ECO:0000313" key="2">
    <source>
        <dbReference type="Proteomes" id="UP000013827"/>
    </source>
</evidence>